<evidence type="ECO:0000313" key="12">
    <source>
        <dbReference type="EMBL" id="KAD0592083.1"/>
    </source>
</evidence>
<feature type="domain" description="HSF-type DNA-binding" evidence="11">
    <location>
        <begin position="34"/>
        <end position="58"/>
    </location>
</feature>
<sequence>MLVDDPATDDVVSWNSGGTGFVVWQPAEFARDLLPTLFKHSNFSSFVRQLNTYGFRKVTTSRWEFCNERFHKDRKEVLYQIRRRKTLANKQTPPIIQPPKECDERSSSTNSLSSGYNILVDENLKLKKENKILCYELWGMKKKCQKLIDLVDMYTSSSSNTQEEDDQRPKLFGVRLEVHSDKERKRKRIEEVRESARRMLLSVNTNKIPSVVSVSPSNANNSGKIPVFLSGDPLPVFFSGEREVSSTCGALKICFTNEMRGVGAGSGEREPCNLKSRRRRGGVAVFPPGAAGHVVPADSAAHPLNLV</sequence>
<dbReference type="EMBL" id="SZYD01001550">
    <property type="protein sequence ID" value="KAD0592083.1"/>
    <property type="molecule type" value="Genomic_DNA"/>
</dbReference>
<dbReference type="GO" id="GO:0000978">
    <property type="term" value="F:RNA polymerase II cis-regulatory region sequence-specific DNA binding"/>
    <property type="evidence" value="ECO:0007669"/>
    <property type="project" value="TreeGrafter"/>
</dbReference>
<dbReference type="InterPro" id="IPR000232">
    <property type="entry name" value="HSF_DNA-bd"/>
</dbReference>
<dbReference type="GO" id="GO:0006357">
    <property type="term" value="P:regulation of transcription by RNA polymerase II"/>
    <property type="evidence" value="ECO:0007669"/>
    <property type="project" value="TreeGrafter"/>
</dbReference>
<keyword evidence="5" id="KW-0346">Stress response</keyword>
<dbReference type="GO" id="GO:0003700">
    <property type="term" value="F:DNA-binding transcription factor activity"/>
    <property type="evidence" value="ECO:0007669"/>
    <property type="project" value="InterPro"/>
</dbReference>
<keyword evidence="4" id="KW-0805">Transcription regulation</keyword>
<evidence type="ECO:0000256" key="9">
    <source>
        <dbReference type="RuleBase" id="RU004020"/>
    </source>
</evidence>
<dbReference type="InterPro" id="IPR036388">
    <property type="entry name" value="WH-like_DNA-bd_sf"/>
</dbReference>
<protein>
    <recommendedName>
        <fullName evidence="11">HSF-type DNA-binding domain-containing protein</fullName>
    </recommendedName>
</protein>
<dbReference type="Proteomes" id="UP000326396">
    <property type="component" value="Unassembled WGS sequence"/>
</dbReference>
<evidence type="ECO:0000256" key="5">
    <source>
        <dbReference type="ARBA" id="ARBA00023016"/>
    </source>
</evidence>
<evidence type="ECO:0000313" key="13">
    <source>
        <dbReference type="Proteomes" id="UP000326396"/>
    </source>
</evidence>
<keyword evidence="13" id="KW-1185">Reference proteome</keyword>
<evidence type="ECO:0000256" key="6">
    <source>
        <dbReference type="ARBA" id="ARBA00023125"/>
    </source>
</evidence>
<dbReference type="InterPro" id="IPR036390">
    <property type="entry name" value="WH_DNA-bd_sf"/>
</dbReference>
<dbReference type="GO" id="GO:0005634">
    <property type="term" value="C:nucleus"/>
    <property type="evidence" value="ECO:0007669"/>
    <property type="project" value="UniProtKB-SubCell"/>
</dbReference>
<organism evidence="12 13">
    <name type="scientific">Mikania micrantha</name>
    <name type="common">bitter vine</name>
    <dbReference type="NCBI Taxonomy" id="192012"/>
    <lineage>
        <taxon>Eukaryota</taxon>
        <taxon>Viridiplantae</taxon>
        <taxon>Streptophyta</taxon>
        <taxon>Embryophyta</taxon>
        <taxon>Tracheophyta</taxon>
        <taxon>Spermatophyta</taxon>
        <taxon>Magnoliopsida</taxon>
        <taxon>eudicotyledons</taxon>
        <taxon>Gunneridae</taxon>
        <taxon>Pentapetalae</taxon>
        <taxon>asterids</taxon>
        <taxon>campanulids</taxon>
        <taxon>Asterales</taxon>
        <taxon>Asteraceae</taxon>
        <taxon>Asteroideae</taxon>
        <taxon>Heliantheae alliance</taxon>
        <taxon>Eupatorieae</taxon>
        <taxon>Mikania</taxon>
    </lineage>
</organism>
<evidence type="ECO:0000256" key="2">
    <source>
        <dbReference type="ARBA" id="ARBA00011233"/>
    </source>
</evidence>
<accession>A0A5N6LDA4</accession>
<dbReference type="OrthoDB" id="60033at2759"/>
<dbReference type="PRINTS" id="PR00056">
    <property type="entry name" value="HSFDOMAIN"/>
</dbReference>
<evidence type="ECO:0000259" key="11">
    <source>
        <dbReference type="PROSITE" id="PS00434"/>
    </source>
</evidence>
<evidence type="ECO:0000256" key="3">
    <source>
        <dbReference type="ARBA" id="ARBA00022553"/>
    </source>
</evidence>
<dbReference type="Pfam" id="PF00447">
    <property type="entry name" value="HSF_DNA-bind"/>
    <property type="match status" value="1"/>
</dbReference>
<evidence type="ECO:0000256" key="8">
    <source>
        <dbReference type="ARBA" id="ARBA00023242"/>
    </source>
</evidence>
<keyword evidence="3" id="KW-0597">Phosphoprotein</keyword>
<dbReference type="PANTHER" id="PTHR10015:SF285">
    <property type="entry name" value="HEAT STRESS TRANSCRIPTION FACTOR B-3"/>
    <property type="match status" value="1"/>
</dbReference>
<dbReference type="SUPFAM" id="SSF46785">
    <property type="entry name" value="Winged helix' DNA-binding domain"/>
    <property type="match status" value="1"/>
</dbReference>
<gene>
    <name evidence="12" type="ORF">E3N88_44003</name>
</gene>
<keyword evidence="7" id="KW-0804">Transcription</keyword>
<comment type="subunit">
    <text evidence="2">Homotrimer.</text>
</comment>
<comment type="subcellular location">
    <subcellularLocation>
        <location evidence="1">Nucleus</location>
    </subcellularLocation>
</comment>
<evidence type="ECO:0000256" key="1">
    <source>
        <dbReference type="ARBA" id="ARBA00004123"/>
    </source>
</evidence>
<name>A0A5N6LDA4_9ASTR</name>
<keyword evidence="6" id="KW-0238">DNA-binding</keyword>
<evidence type="ECO:0000256" key="10">
    <source>
        <dbReference type="SAM" id="MobiDB-lite"/>
    </source>
</evidence>
<comment type="similarity">
    <text evidence="9">Belongs to the HSF family.</text>
</comment>
<reference evidence="12 13" key="1">
    <citation type="submission" date="2019-05" db="EMBL/GenBank/DDBJ databases">
        <title>Mikania micrantha, genome provides insights into the molecular mechanism of rapid growth.</title>
        <authorList>
            <person name="Liu B."/>
        </authorList>
    </citation>
    <scope>NUCLEOTIDE SEQUENCE [LARGE SCALE GENOMIC DNA]</scope>
    <source>
        <strain evidence="12">NLD-2019</strain>
        <tissue evidence="12">Leaf</tissue>
    </source>
</reference>
<dbReference type="AlphaFoldDB" id="A0A5N6LDA4"/>
<dbReference type="PROSITE" id="PS00434">
    <property type="entry name" value="HSF_DOMAIN"/>
    <property type="match status" value="1"/>
</dbReference>
<feature type="region of interest" description="Disordered" evidence="10">
    <location>
        <begin position="92"/>
        <end position="111"/>
    </location>
</feature>
<keyword evidence="8" id="KW-0539">Nucleus</keyword>
<evidence type="ECO:0000256" key="7">
    <source>
        <dbReference type="ARBA" id="ARBA00023163"/>
    </source>
</evidence>
<dbReference type="PANTHER" id="PTHR10015">
    <property type="entry name" value="HEAT SHOCK TRANSCRIPTION FACTOR"/>
    <property type="match status" value="1"/>
</dbReference>
<evidence type="ECO:0000256" key="4">
    <source>
        <dbReference type="ARBA" id="ARBA00023015"/>
    </source>
</evidence>
<dbReference type="Gene3D" id="1.10.10.10">
    <property type="entry name" value="Winged helix-like DNA-binding domain superfamily/Winged helix DNA-binding domain"/>
    <property type="match status" value="1"/>
</dbReference>
<proteinExistence type="inferred from homology"/>
<comment type="caution">
    <text evidence="12">The sequence shown here is derived from an EMBL/GenBank/DDBJ whole genome shotgun (WGS) entry which is preliminary data.</text>
</comment>
<dbReference type="SMART" id="SM00415">
    <property type="entry name" value="HSF"/>
    <property type="match status" value="1"/>
</dbReference>
<dbReference type="FunFam" id="1.10.10.10:FF:000037">
    <property type="entry name" value="Heat stress transcription factor B-4"/>
    <property type="match status" value="1"/>
</dbReference>